<name>A0A9X3WJ23_9BACI</name>
<keyword evidence="2" id="KW-1185">Reference proteome</keyword>
<reference evidence="1" key="1">
    <citation type="submission" date="2022-06" db="EMBL/GenBank/DDBJ databases">
        <title>Aquibacillus sp. a new bacterium isolated from soil saline samples.</title>
        <authorList>
            <person name="Galisteo C."/>
            <person name="De La Haba R."/>
            <person name="Sanchez-Porro C."/>
            <person name="Ventosa A."/>
        </authorList>
    </citation>
    <scope>NUCLEOTIDE SEQUENCE</scope>
    <source>
        <strain evidence="1">JCM 12387</strain>
    </source>
</reference>
<dbReference type="Proteomes" id="UP001145072">
    <property type="component" value="Unassembled WGS sequence"/>
</dbReference>
<dbReference type="PROSITE" id="PS51257">
    <property type="entry name" value="PROKAR_LIPOPROTEIN"/>
    <property type="match status" value="1"/>
</dbReference>
<accession>A0A9X3WJ23</accession>
<dbReference type="AlphaFoldDB" id="A0A9X3WJ23"/>
<dbReference type="RefSeq" id="WP_259871609.1">
    <property type="nucleotide sequence ID" value="NZ_JAMQJZ010000008.1"/>
</dbReference>
<evidence type="ECO:0000313" key="2">
    <source>
        <dbReference type="Proteomes" id="UP001145072"/>
    </source>
</evidence>
<proteinExistence type="predicted"/>
<protein>
    <submittedName>
        <fullName evidence="1">Uncharacterized protein</fullName>
    </submittedName>
</protein>
<dbReference type="EMBL" id="JAMQJZ010000008">
    <property type="protein sequence ID" value="MDC3420942.1"/>
    <property type="molecule type" value="Genomic_DNA"/>
</dbReference>
<gene>
    <name evidence="1" type="ORF">NC661_11235</name>
</gene>
<comment type="caution">
    <text evidence="1">The sequence shown here is derived from an EMBL/GenBank/DDBJ whole genome shotgun (WGS) entry which is preliminary data.</text>
</comment>
<evidence type="ECO:0000313" key="1">
    <source>
        <dbReference type="EMBL" id="MDC3420942.1"/>
    </source>
</evidence>
<organism evidence="1 2">
    <name type="scientific">Aquibacillus koreensis</name>
    <dbReference type="NCBI Taxonomy" id="279446"/>
    <lineage>
        <taxon>Bacteria</taxon>
        <taxon>Bacillati</taxon>
        <taxon>Bacillota</taxon>
        <taxon>Bacilli</taxon>
        <taxon>Bacillales</taxon>
        <taxon>Bacillaceae</taxon>
        <taxon>Aquibacillus</taxon>
    </lineage>
</organism>
<sequence length="190" mass="21663">MKYICLFLYFVMILFVVGCGPSSKNVKDSADSISSHDVQTPLEEVSEGDFVYRLVTDQEEYKEGSSVSIYAELEYIGSNDQITIYHAASPFHFPLEEKTRGYQIGYGMEEPLLNTTLVKNKPIREQYKGSGGYGSKEDANYEAFVKKIMSNHFPKGYYVMDGFADFYVETSDGKRKYEITATIDFKVEEK</sequence>